<keyword evidence="9" id="KW-1185">Reference proteome</keyword>
<comment type="subunit">
    <text evidence="4">Part of the Bam complex.</text>
</comment>
<dbReference type="InterPro" id="IPR037873">
    <property type="entry name" value="BamE-like"/>
</dbReference>
<dbReference type="Proteomes" id="UP000294829">
    <property type="component" value="Unassembled WGS sequence"/>
</dbReference>
<evidence type="ECO:0000313" key="9">
    <source>
        <dbReference type="Proteomes" id="UP000294829"/>
    </source>
</evidence>
<evidence type="ECO:0000256" key="3">
    <source>
        <dbReference type="ARBA" id="ARBA00023237"/>
    </source>
</evidence>
<name>A0A4R5W350_9BURK</name>
<dbReference type="HAMAP" id="MF_00925">
    <property type="entry name" value="OM_assembly_BamE"/>
    <property type="match status" value="1"/>
</dbReference>
<dbReference type="GO" id="GO:0051205">
    <property type="term" value="P:protein insertion into membrane"/>
    <property type="evidence" value="ECO:0007669"/>
    <property type="project" value="UniProtKB-UniRule"/>
</dbReference>
<dbReference type="InterPro" id="IPR007450">
    <property type="entry name" value="BamE_dom"/>
</dbReference>
<keyword evidence="3 4" id="KW-0998">Cell outer membrane</keyword>
<feature type="chain" id="PRO_5021058211" description="Outer membrane protein assembly factor BamE" evidence="6">
    <location>
        <begin position="26"/>
        <end position="203"/>
    </location>
</feature>
<evidence type="ECO:0000256" key="6">
    <source>
        <dbReference type="SAM" id="SignalP"/>
    </source>
</evidence>
<evidence type="ECO:0000259" key="7">
    <source>
        <dbReference type="Pfam" id="PF04355"/>
    </source>
</evidence>
<dbReference type="EMBL" id="SMYL01000002">
    <property type="protein sequence ID" value="TDK67164.1"/>
    <property type="molecule type" value="Genomic_DNA"/>
</dbReference>
<dbReference type="GO" id="GO:0043165">
    <property type="term" value="P:Gram-negative-bacterium-type cell outer membrane assembly"/>
    <property type="evidence" value="ECO:0007669"/>
    <property type="project" value="UniProtKB-UniRule"/>
</dbReference>
<evidence type="ECO:0000256" key="1">
    <source>
        <dbReference type="ARBA" id="ARBA00022729"/>
    </source>
</evidence>
<dbReference type="InterPro" id="IPR026592">
    <property type="entry name" value="BamE"/>
</dbReference>
<dbReference type="PANTHER" id="PTHR37482:SF1">
    <property type="entry name" value="OUTER MEMBRANE PROTEIN ASSEMBLY FACTOR BAME"/>
    <property type="match status" value="1"/>
</dbReference>
<feature type="compositionally biased region" description="Low complexity" evidence="5">
    <location>
        <begin position="40"/>
        <end position="53"/>
    </location>
</feature>
<feature type="region of interest" description="Disordered" evidence="5">
    <location>
        <begin position="40"/>
        <end position="64"/>
    </location>
</feature>
<dbReference type="RefSeq" id="WP_133326140.1">
    <property type="nucleotide sequence ID" value="NZ_SMYL01000002.1"/>
</dbReference>
<reference evidence="8 9" key="1">
    <citation type="submission" date="2019-03" db="EMBL/GenBank/DDBJ databases">
        <title>Sapientia aquatica gen. nov., sp. nov., isolated from a crater lake.</title>
        <authorList>
            <person name="Felfoldi T."/>
            <person name="Szabo A."/>
            <person name="Toth E."/>
            <person name="Schumann P."/>
            <person name="Keki Z."/>
            <person name="Marialigeti K."/>
            <person name="Mathe I."/>
        </authorList>
    </citation>
    <scope>NUCLEOTIDE SEQUENCE [LARGE SCALE GENOMIC DNA]</scope>
    <source>
        <strain evidence="8 9">SA-152</strain>
    </source>
</reference>
<comment type="caution">
    <text evidence="8">The sequence shown here is derived from an EMBL/GenBank/DDBJ whole genome shotgun (WGS) entry which is preliminary data.</text>
</comment>
<feature type="domain" description="Outer membrane protein assembly factor BamE" evidence="7">
    <location>
        <begin position="95"/>
        <end position="163"/>
    </location>
</feature>
<proteinExistence type="inferred from homology"/>
<dbReference type="GO" id="GO:1990063">
    <property type="term" value="C:Bam protein complex"/>
    <property type="evidence" value="ECO:0007669"/>
    <property type="project" value="TreeGrafter"/>
</dbReference>
<keyword evidence="2 4" id="KW-0472">Membrane</keyword>
<comment type="subcellular location">
    <subcellularLocation>
        <location evidence="4">Cell outer membrane</location>
        <topology evidence="4">Lipid-anchor</topology>
    </subcellularLocation>
</comment>
<evidence type="ECO:0000256" key="2">
    <source>
        <dbReference type="ARBA" id="ARBA00023136"/>
    </source>
</evidence>
<protein>
    <recommendedName>
        <fullName evidence="4">Outer membrane protein assembly factor BamE</fullName>
    </recommendedName>
</protein>
<organism evidence="8 9">
    <name type="scientific">Sapientia aquatica</name>
    <dbReference type="NCBI Taxonomy" id="1549640"/>
    <lineage>
        <taxon>Bacteria</taxon>
        <taxon>Pseudomonadati</taxon>
        <taxon>Pseudomonadota</taxon>
        <taxon>Betaproteobacteria</taxon>
        <taxon>Burkholderiales</taxon>
        <taxon>Oxalobacteraceae</taxon>
        <taxon>Sapientia</taxon>
    </lineage>
</organism>
<dbReference type="OrthoDB" id="9808250at2"/>
<keyword evidence="4" id="KW-0564">Palmitate</keyword>
<comment type="function">
    <text evidence="4">Part of the outer membrane protein assembly complex, which is involved in assembly and insertion of beta-barrel proteins into the outer membrane.</text>
</comment>
<keyword evidence="1 4" id="KW-0732">Signal</keyword>
<evidence type="ECO:0000256" key="5">
    <source>
        <dbReference type="SAM" id="MobiDB-lite"/>
    </source>
</evidence>
<comment type="similarity">
    <text evidence="4">Belongs to the BamE family.</text>
</comment>
<gene>
    <name evidence="4" type="primary">bamE</name>
    <name evidence="8" type="ORF">E2I14_05215</name>
</gene>
<feature type="signal peptide" evidence="6">
    <location>
        <begin position="1"/>
        <end position="25"/>
    </location>
</feature>
<evidence type="ECO:0000313" key="8">
    <source>
        <dbReference type="EMBL" id="TDK67164.1"/>
    </source>
</evidence>
<dbReference type="AlphaFoldDB" id="A0A4R5W350"/>
<dbReference type="PROSITE" id="PS51257">
    <property type="entry name" value="PROKAR_LIPOPROTEIN"/>
    <property type="match status" value="1"/>
</dbReference>
<dbReference type="Pfam" id="PF04355">
    <property type="entry name" value="BamE"/>
    <property type="match status" value="1"/>
</dbReference>
<dbReference type="Gene3D" id="3.30.1450.10">
    <property type="match status" value="1"/>
</dbReference>
<sequence length="203" mass="22260">MLQKSNTKYYLISCVLAVLAGCASQNPPIQVAAPATTNTATSAPSATNSVATPDQSTGTATSAPAEDLSTKTVVPVGFEKFLGIFTPYRITIQQGNFVSNEMVAQVKLGMTREQVRFLLGTALLTDMFHADRWDYIFRLLKPSGELTTSRVTVFFEKSLVAKIERGDLPNEQEYLTRITNAAIVDAIEHTERKSDKPKPKKDE</sequence>
<dbReference type="GO" id="GO:0030674">
    <property type="term" value="F:protein-macromolecule adaptor activity"/>
    <property type="evidence" value="ECO:0007669"/>
    <property type="project" value="TreeGrafter"/>
</dbReference>
<evidence type="ECO:0000256" key="4">
    <source>
        <dbReference type="HAMAP-Rule" id="MF_00925"/>
    </source>
</evidence>
<accession>A0A4R5W350</accession>
<dbReference type="PANTHER" id="PTHR37482">
    <property type="entry name" value="OUTER MEMBRANE PROTEIN ASSEMBLY FACTOR BAME"/>
    <property type="match status" value="1"/>
</dbReference>
<keyword evidence="4" id="KW-0449">Lipoprotein</keyword>